<dbReference type="GeneID" id="24440687"/>
<reference evidence="2" key="1">
    <citation type="journal article" date="2006" name="PLoS Biol.">
        <title>Macronuclear genome sequence of the ciliate Tetrahymena thermophila, a model eukaryote.</title>
        <authorList>
            <person name="Eisen J.A."/>
            <person name="Coyne R.S."/>
            <person name="Wu M."/>
            <person name="Wu D."/>
            <person name="Thiagarajan M."/>
            <person name="Wortman J.R."/>
            <person name="Badger J.H."/>
            <person name="Ren Q."/>
            <person name="Amedeo P."/>
            <person name="Jones K.M."/>
            <person name="Tallon L.J."/>
            <person name="Delcher A.L."/>
            <person name="Salzberg S.L."/>
            <person name="Silva J.C."/>
            <person name="Haas B.J."/>
            <person name="Majoros W.H."/>
            <person name="Farzad M."/>
            <person name="Carlton J.M."/>
            <person name="Smith R.K. Jr."/>
            <person name="Garg J."/>
            <person name="Pearlman R.E."/>
            <person name="Karrer K.M."/>
            <person name="Sun L."/>
            <person name="Manning G."/>
            <person name="Elde N.C."/>
            <person name="Turkewitz A.P."/>
            <person name="Asai D.J."/>
            <person name="Wilkes D.E."/>
            <person name="Wang Y."/>
            <person name="Cai H."/>
            <person name="Collins K."/>
            <person name="Stewart B.A."/>
            <person name="Lee S.R."/>
            <person name="Wilamowska K."/>
            <person name="Weinberg Z."/>
            <person name="Ruzzo W.L."/>
            <person name="Wloga D."/>
            <person name="Gaertig J."/>
            <person name="Frankel J."/>
            <person name="Tsao C.-C."/>
            <person name="Gorovsky M.A."/>
            <person name="Keeling P.J."/>
            <person name="Waller R.F."/>
            <person name="Patron N.J."/>
            <person name="Cherry J.M."/>
            <person name="Stover N.A."/>
            <person name="Krieger C.J."/>
            <person name="del Toro C."/>
            <person name="Ryder H.F."/>
            <person name="Williamson S.C."/>
            <person name="Barbeau R.A."/>
            <person name="Hamilton E.P."/>
            <person name="Orias E."/>
        </authorList>
    </citation>
    <scope>NUCLEOTIDE SEQUENCE [LARGE SCALE GENOMIC DNA]</scope>
    <source>
        <strain evidence="2">SB210</strain>
    </source>
</reference>
<sequence>MIFHLFHQLKYLHIRKFECFLLILFLKSSEFKQNDKGLYFKRYLIQDNLVLEQKSSNSKKILLAHLKTLNSFCHTINDAFQSQAPYYPDLEAEFLFPCSSPFVVLDFGEEGEYTIVKTQFLTENHSDQFRKLAHVRQTSQNNIIRQNNSRII</sequence>
<organism evidence="1 2">
    <name type="scientific">Tetrahymena thermophila (strain SB210)</name>
    <dbReference type="NCBI Taxonomy" id="312017"/>
    <lineage>
        <taxon>Eukaryota</taxon>
        <taxon>Sar</taxon>
        <taxon>Alveolata</taxon>
        <taxon>Ciliophora</taxon>
        <taxon>Intramacronucleata</taxon>
        <taxon>Oligohymenophorea</taxon>
        <taxon>Hymenostomatida</taxon>
        <taxon>Tetrahymenina</taxon>
        <taxon>Tetrahymenidae</taxon>
        <taxon>Tetrahymena</taxon>
    </lineage>
</organism>
<keyword evidence="2" id="KW-1185">Reference proteome</keyword>
<evidence type="ECO:0000313" key="1">
    <source>
        <dbReference type="EMBL" id="EWS71392.1"/>
    </source>
</evidence>
<dbReference type="AlphaFoldDB" id="W7X1C8"/>
<name>W7X1C8_TETTS</name>
<gene>
    <name evidence="1" type="ORF">TTHERM_000790469</name>
</gene>
<evidence type="ECO:0000313" key="2">
    <source>
        <dbReference type="Proteomes" id="UP000009168"/>
    </source>
</evidence>
<dbReference type="RefSeq" id="XP_012656064.1">
    <property type="nucleotide sequence ID" value="XM_012800610.1"/>
</dbReference>
<proteinExistence type="predicted"/>
<protein>
    <submittedName>
        <fullName evidence="1">Uncharacterized protein</fullName>
    </submittedName>
</protein>
<dbReference type="Proteomes" id="UP000009168">
    <property type="component" value="Unassembled WGS sequence"/>
</dbReference>
<dbReference type="EMBL" id="GG662316">
    <property type="protein sequence ID" value="EWS71392.1"/>
    <property type="molecule type" value="Genomic_DNA"/>
</dbReference>
<accession>W7X1C8</accession>
<dbReference type="InParanoid" id="W7X1C8"/>
<dbReference type="KEGG" id="tet:TTHERM_000790469"/>